<dbReference type="Proteomes" id="UP000240393">
    <property type="component" value="Segment"/>
</dbReference>
<dbReference type="GO" id="GO:0006281">
    <property type="term" value="P:DNA repair"/>
    <property type="evidence" value="ECO:0007669"/>
    <property type="project" value="TreeGrafter"/>
</dbReference>
<dbReference type="RefSeq" id="YP_009322567.1">
    <property type="nucleotide sequence ID" value="NC_031922.1"/>
</dbReference>
<proteinExistence type="inferred from homology"/>
<dbReference type="EMBL" id="KU686205">
    <property type="protein sequence ID" value="AOV60506.1"/>
    <property type="molecule type" value="Genomic_DNA"/>
</dbReference>
<dbReference type="PANTHER" id="PTHR11669">
    <property type="entry name" value="REPLICATION FACTOR C / DNA POLYMERASE III GAMMA-TAU SUBUNIT"/>
    <property type="match status" value="1"/>
</dbReference>
<dbReference type="Proteomes" id="UP000241903">
    <property type="component" value="Segment"/>
</dbReference>
<comment type="similarity">
    <text evidence="4">Belongs to the Tevenvirinae sliding-clamp-loader large subunit family.</text>
</comment>
<keyword evidence="4" id="KW-0378">Hydrolase</keyword>
<evidence type="ECO:0000256" key="1">
    <source>
        <dbReference type="ARBA" id="ARBA00022705"/>
    </source>
</evidence>
<dbReference type="GO" id="GO:0005524">
    <property type="term" value="F:ATP binding"/>
    <property type="evidence" value="ECO:0007669"/>
    <property type="project" value="UniProtKB-UniRule"/>
</dbReference>
<dbReference type="EMBL" id="KU686206">
    <property type="protein sequence ID" value="AOV60735.1"/>
    <property type="molecule type" value="Genomic_DNA"/>
</dbReference>
<comment type="subunit">
    <text evidence="4">The sliding-clamp-loader consists of 4 large subunits and 1 small subunit. Interacts with the sliding clamp; this interaction allows the sliding-clamp-loader to open the sliding clamp. Part of the replicase complex that includes the DNA polymerase, the polymerase clamp, the clamp loader complex, the single-stranded DNA binding protein, the primase, the helicase and the helicase assembly factor.</text>
</comment>
<accession>A0A1D8KPY4</accession>
<dbReference type="GO" id="GO:0039693">
    <property type="term" value="P:viral DNA genome replication"/>
    <property type="evidence" value="ECO:0007669"/>
    <property type="project" value="UniProtKB-UniRule"/>
</dbReference>
<dbReference type="GO" id="GO:0003677">
    <property type="term" value="F:DNA binding"/>
    <property type="evidence" value="ECO:0007669"/>
    <property type="project" value="UniProtKB-UniRule"/>
</dbReference>
<keyword evidence="3 4" id="KW-0067">ATP-binding</keyword>
<evidence type="ECO:0000313" key="7">
    <source>
        <dbReference type="EMBL" id="AOV60506.1"/>
    </source>
</evidence>
<sequence length="315" mass="35734">MNRNDFLWVEKYRPKVIEDCILPESTKKTFQDFLNTGEIPNLLLAGPAGCGKTTIARALCEELGADYIIINGSDEGRFLDTVRNTAKNFASTVSLSADAAHKVIIIDEADNTTHDVQLLLRANIETFYNNCRFIFTCNYKNKIIEPLHSRCAVVDFSITGKQRPELAAQFFKRLQSILVHENIEFDPKVLVELINKHFPDYRRVLNECQRYSVSGKIDSAILAEFSDVKVNDLIKHLKEKNFAEVRRWVVNNLDNDPSVLLRRVYDALNGTLEGPSIAAAVLIIAKYQYQIAFVADQEINLLAALTEIMVECNFK</sequence>
<evidence type="ECO:0000256" key="4">
    <source>
        <dbReference type="HAMAP-Rule" id="MF_04162"/>
    </source>
</evidence>
<dbReference type="OrthoDB" id="4962at10239"/>
<dbReference type="GeneID" id="30307716"/>
<evidence type="ECO:0000256" key="3">
    <source>
        <dbReference type="ARBA" id="ARBA00022840"/>
    </source>
</evidence>
<evidence type="ECO:0000313" key="10">
    <source>
        <dbReference type="Proteomes" id="UP000240393"/>
    </source>
</evidence>
<protein>
    <recommendedName>
        <fullName evidence="4">Sliding-clamp-loader large subunit</fullName>
        <ecNumber evidence="4">3.6.4.-</ecNumber>
    </recommendedName>
    <alternativeName>
        <fullName evidence="4">Clamp loader gp44 subunit</fullName>
    </alternativeName>
</protein>
<dbReference type="Gene3D" id="1.10.8.60">
    <property type="match status" value="1"/>
</dbReference>
<dbReference type="InterPro" id="IPR027417">
    <property type="entry name" value="P-loop_NTPase"/>
</dbReference>
<evidence type="ECO:0000256" key="2">
    <source>
        <dbReference type="ARBA" id="ARBA00022741"/>
    </source>
</evidence>
<evidence type="ECO:0000313" key="9">
    <source>
        <dbReference type="Proteomes" id="UP000202784"/>
    </source>
</evidence>
<dbReference type="Gene3D" id="3.40.50.300">
    <property type="entry name" value="P-loop containing nucleotide triphosphate hydrolases"/>
    <property type="match status" value="1"/>
</dbReference>
<name>A0A1D8KPY4_9CAUD</name>
<comment type="function">
    <text evidence="4">Forms the sliding-clamp-loader together with the small subunit. Functions as an ATPase enzyme. The clamp loader holds the clamp in an open conformation and places it onto the DNA. 4 ATP molecules must bind to the sliding-clamp-loader before the latter can open the sliding clamp. ATP hydrolysis triggers the detachment of the sliding clamp from the sliding-clamp-loader, freeing the sliding clamp to track along DNA.</text>
</comment>
<keyword evidence="2 4" id="KW-0547">Nucleotide-binding</keyword>
<dbReference type="CDD" id="cd00009">
    <property type="entry name" value="AAA"/>
    <property type="match status" value="1"/>
</dbReference>
<dbReference type="EMBL" id="KU686204">
    <property type="protein sequence ID" value="AOV60278.1"/>
    <property type="molecule type" value="Genomic_DNA"/>
</dbReference>
<dbReference type="PANTHER" id="PTHR11669:SF20">
    <property type="entry name" value="REPLICATION FACTOR C SUBUNIT 4"/>
    <property type="match status" value="1"/>
</dbReference>
<dbReference type="InterPro" id="IPR048815">
    <property type="entry name" value="Gp44_lid"/>
</dbReference>
<keyword evidence="4" id="KW-0238">DNA-binding</keyword>
<feature type="domain" description="AAA+ ATPase" evidence="5">
    <location>
        <begin position="38"/>
        <end position="160"/>
    </location>
</feature>
<dbReference type="Gene3D" id="1.20.272.10">
    <property type="match status" value="1"/>
</dbReference>
<dbReference type="SUPFAM" id="SSF52540">
    <property type="entry name" value="P-loop containing nucleoside triphosphate hydrolases"/>
    <property type="match status" value="1"/>
</dbReference>
<dbReference type="InterPro" id="IPR046388">
    <property type="entry name" value="T4_Clamp_Loader_L"/>
</dbReference>
<dbReference type="GO" id="GO:0016887">
    <property type="term" value="F:ATP hydrolysis activity"/>
    <property type="evidence" value="ECO:0007669"/>
    <property type="project" value="UniProtKB-UniRule"/>
</dbReference>
<feature type="binding site" evidence="4">
    <location>
        <position position="21"/>
    </location>
    <ligand>
        <name>ATP</name>
        <dbReference type="ChEBI" id="CHEBI:30616"/>
    </ligand>
</feature>
<dbReference type="Proteomes" id="UP000202784">
    <property type="component" value="Segment"/>
</dbReference>
<dbReference type="Pfam" id="PF00004">
    <property type="entry name" value="AAA"/>
    <property type="match status" value="1"/>
</dbReference>
<feature type="binding site" evidence="4">
    <location>
        <begin position="9"/>
        <end position="12"/>
    </location>
    <ligand>
        <name>ATP</name>
        <dbReference type="ChEBI" id="CHEBI:30616"/>
    </ligand>
</feature>
<dbReference type="GO" id="GO:0003689">
    <property type="term" value="F:DNA clamp loader activity"/>
    <property type="evidence" value="ECO:0007669"/>
    <property type="project" value="UniProtKB-UniRule"/>
</dbReference>
<feature type="binding site" evidence="4">
    <location>
        <position position="202"/>
    </location>
    <ligand>
        <name>ATP</name>
        <dbReference type="ChEBI" id="CHEBI:30616"/>
    </ligand>
</feature>
<reference evidence="9 10" key="1">
    <citation type="journal article" date="2016" name="Virology">
        <title>The genomic content and context of auxiliary metabolic genes in marine cyanomyoviruses.</title>
        <authorList>
            <person name="Crummett L.T."/>
            <person name="Puxty R.J."/>
            <person name="Weihe C."/>
            <person name="Marston M.F."/>
            <person name="Martiny J.B."/>
        </authorList>
    </citation>
    <scope>NUCLEOTIDE SEQUENCE [LARGE SCALE GENOMIC DNA]</scope>
    <source>
        <strain evidence="6">0808SB05</strain>
        <strain evidence="7">0908SB82</strain>
        <strain evidence="8">1109NB16</strain>
    </source>
</reference>
<evidence type="ECO:0000313" key="8">
    <source>
        <dbReference type="EMBL" id="AOV60735.1"/>
    </source>
</evidence>
<gene>
    <name evidence="8" type="ORF">N161109_132</name>
    <name evidence="6" type="ORF">S050808_131</name>
    <name evidence="7" type="ORF">S820908_131</name>
</gene>
<dbReference type="KEGG" id="vg:30307716"/>
<dbReference type="HAMAP" id="MF_04162">
    <property type="entry name" value="T4_Clamp_Loader_L"/>
    <property type="match status" value="1"/>
</dbReference>
<feature type="binding site" evidence="4">
    <location>
        <begin position="49"/>
        <end position="54"/>
    </location>
    <ligand>
        <name>ATP</name>
        <dbReference type="ChEBI" id="CHEBI:30616"/>
    </ligand>
</feature>
<dbReference type="Pfam" id="PF21328">
    <property type="entry name" value="Gp44_lid"/>
    <property type="match status" value="1"/>
</dbReference>
<dbReference type="SMART" id="SM00382">
    <property type="entry name" value="AAA"/>
    <property type="match status" value="1"/>
</dbReference>
<organism evidence="8 9">
    <name type="scientific">Synechococcus phage S-CAM9</name>
    <dbReference type="NCBI Taxonomy" id="1883369"/>
    <lineage>
        <taxon>Viruses</taxon>
        <taxon>Duplodnaviria</taxon>
        <taxon>Heunggongvirae</taxon>
        <taxon>Uroviricota</taxon>
        <taxon>Caudoviricetes</taxon>
        <taxon>Pantevenvirales</taxon>
        <taxon>Kyanoviridae</taxon>
        <taxon>Kanaloavirus</taxon>
        <taxon>Kanaloavirus scam9</taxon>
    </lineage>
</organism>
<dbReference type="InterPro" id="IPR003593">
    <property type="entry name" value="AAA+_ATPase"/>
</dbReference>
<dbReference type="InterPro" id="IPR003959">
    <property type="entry name" value="ATPase_AAA_core"/>
</dbReference>
<evidence type="ECO:0000259" key="5">
    <source>
        <dbReference type="SMART" id="SM00382"/>
    </source>
</evidence>
<keyword evidence="9" id="KW-1185">Reference proteome</keyword>
<keyword evidence="1" id="KW-0235">DNA replication</keyword>
<dbReference type="EC" id="3.6.4.-" evidence="4"/>
<evidence type="ECO:0000313" key="6">
    <source>
        <dbReference type="EMBL" id="AOV60278.1"/>
    </source>
</evidence>
<dbReference type="GO" id="GO:0006261">
    <property type="term" value="P:DNA-templated DNA replication"/>
    <property type="evidence" value="ECO:0007669"/>
    <property type="project" value="TreeGrafter"/>
</dbReference>
<keyword evidence="4" id="KW-1194">Viral DNA replication</keyword>
<dbReference type="InterPro" id="IPR050238">
    <property type="entry name" value="DNA_Rep/Repair_Clamp_Loader"/>
</dbReference>